<protein>
    <submittedName>
        <fullName evidence="3">Uncharacterized protein</fullName>
    </submittedName>
</protein>
<evidence type="ECO:0000256" key="1">
    <source>
        <dbReference type="SAM" id="MobiDB-lite"/>
    </source>
</evidence>
<organism evidence="3 4">
    <name type="scientific">Bugula neritina</name>
    <name type="common">Brown bryozoan</name>
    <name type="synonym">Sertularia neritina</name>
    <dbReference type="NCBI Taxonomy" id="10212"/>
    <lineage>
        <taxon>Eukaryota</taxon>
        <taxon>Metazoa</taxon>
        <taxon>Spiralia</taxon>
        <taxon>Lophotrochozoa</taxon>
        <taxon>Bryozoa</taxon>
        <taxon>Gymnolaemata</taxon>
        <taxon>Cheilostomatida</taxon>
        <taxon>Flustrina</taxon>
        <taxon>Buguloidea</taxon>
        <taxon>Bugulidae</taxon>
        <taxon>Bugula</taxon>
    </lineage>
</organism>
<dbReference type="EMBL" id="VXIV02003495">
    <property type="protein sequence ID" value="KAF6016645.1"/>
    <property type="molecule type" value="Genomic_DNA"/>
</dbReference>
<feature type="signal peptide" evidence="2">
    <location>
        <begin position="1"/>
        <end position="20"/>
    </location>
</feature>
<feature type="chain" id="PRO_5029776491" evidence="2">
    <location>
        <begin position="21"/>
        <end position="393"/>
    </location>
</feature>
<feature type="region of interest" description="Disordered" evidence="1">
    <location>
        <begin position="106"/>
        <end position="126"/>
    </location>
</feature>
<keyword evidence="2" id="KW-0732">Signal</keyword>
<gene>
    <name evidence="3" type="ORF">EB796_025047</name>
</gene>
<dbReference type="OrthoDB" id="10043005at2759"/>
<sequence>MKYLLPIFTLGLSISLQVKATILSDSTGKELADYQLRNTVLKQTLVRECAGYKYQPENQRNLVGDEKVLLEAEKRVYQKLLNKLNRCREESSTTITATLPTISNSSSKTSKLTVTTPTPTISSATTTTPVTTTTLVTTTTIKATTPSSSTIRTTPTKTTTSVETIMTTTKLNRTTTTPTIVTTATPTITVDTTSTSSKQITSTAATLPTTTAATPKMTTRATIIHTVTSAITTKPTVTTKPVVVFKPTEVLPQPAECLTATNFTDPSRSDRNGSGYKGGGAHALKGYACDLHQDTRWFRFTGAAGNRMLNTCPKMRSCGTVYPMWTDAEMPTEVGVKVSFSASQVTKDTCKNSFWPVEVMRCSTQTDHDYIYRLIHPVVVANYSCWAAFCGMK</sequence>
<proteinExistence type="predicted"/>
<accession>A0A7J7IS37</accession>
<comment type="caution">
    <text evidence="3">The sequence shown here is derived from an EMBL/GenBank/DDBJ whole genome shotgun (WGS) entry which is preliminary data.</text>
</comment>
<dbReference type="Proteomes" id="UP000593567">
    <property type="component" value="Unassembled WGS sequence"/>
</dbReference>
<name>A0A7J7IS37_BUGNE</name>
<keyword evidence="4" id="KW-1185">Reference proteome</keyword>
<evidence type="ECO:0000313" key="4">
    <source>
        <dbReference type="Proteomes" id="UP000593567"/>
    </source>
</evidence>
<dbReference type="AlphaFoldDB" id="A0A7J7IS37"/>
<evidence type="ECO:0000313" key="3">
    <source>
        <dbReference type="EMBL" id="KAF6016645.1"/>
    </source>
</evidence>
<reference evidence="3" key="1">
    <citation type="submission" date="2020-06" db="EMBL/GenBank/DDBJ databases">
        <title>Draft genome of Bugula neritina, a colonial animal packing powerful symbionts and potential medicines.</title>
        <authorList>
            <person name="Rayko M."/>
        </authorList>
    </citation>
    <scope>NUCLEOTIDE SEQUENCE [LARGE SCALE GENOMIC DNA]</scope>
    <source>
        <strain evidence="3">Kwan_BN1</strain>
    </source>
</reference>
<evidence type="ECO:0000256" key="2">
    <source>
        <dbReference type="SAM" id="SignalP"/>
    </source>
</evidence>